<evidence type="ECO:0000313" key="1">
    <source>
        <dbReference type="EMBL" id="JAD51673.1"/>
    </source>
</evidence>
<name>A0A0A9AP98_ARUDO</name>
<organism evidence="1">
    <name type="scientific">Arundo donax</name>
    <name type="common">Giant reed</name>
    <name type="synonym">Donax arundinaceus</name>
    <dbReference type="NCBI Taxonomy" id="35708"/>
    <lineage>
        <taxon>Eukaryota</taxon>
        <taxon>Viridiplantae</taxon>
        <taxon>Streptophyta</taxon>
        <taxon>Embryophyta</taxon>
        <taxon>Tracheophyta</taxon>
        <taxon>Spermatophyta</taxon>
        <taxon>Magnoliopsida</taxon>
        <taxon>Liliopsida</taxon>
        <taxon>Poales</taxon>
        <taxon>Poaceae</taxon>
        <taxon>PACMAD clade</taxon>
        <taxon>Arundinoideae</taxon>
        <taxon>Arundineae</taxon>
        <taxon>Arundo</taxon>
    </lineage>
</organism>
<protein>
    <submittedName>
        <fullName evidence="1">Uncharacterized protein</fullName>
    </submittedName>
</protein>
<proteinExistence type="predicted"/>
<sequence length="50" mass="5586">MLKCEIRTSPNPKKFIIDVFLCFGLIFVRTSQGYGHTMHVTGTRPSNSGV</sequence>
<accession>A0A0A9AP98</accession>
<dbReference type="EMBL" id="GBRH01246222">
    <property type="protein sequence ID" value="JAD51673.1"/>
    <property type="molecule type" value="Transcribed_RNA"/>
</dbReference>
<dbReference type="AlphaFoldDB" id="A0A0A9AP98"/>
<reference evidence="1" key="2">
    <citation type="journal article" date="2015" name="Data Brief">
        <title>Shoot transcriptome of the giant reed, Arundo donax.</title>
        <authorList>
            <person name="Barrero R.A."/>
            <person name="Guerrero F.D."/>
            <person name="Moolhuijzen P."/>
            <person name="Goolsby J.A."/>
            <person name="Tidwell J."/>
            <person name="Bellgard S.E."/>
            <person name="Bellgard M.I."/>
        </authorList>
    </citation>
    <scope>NUCLEOTIDE SEQUENCE</scope>
    <source>
        <tissue evidence="1">Shoot tissue taken approximately 20 cm above the soil surface</tissue>
    </source>
</reference>
<reference evidence="1" key="1">
    <citation type="submission" date="2014-09" db="EMBL/GenBank/DDBJ databases">
        <authorList>
            <person name="Magalhaes I.L.F."/>
            <person name="Oliveira U."/>
            <person name="Santos F.R."/>
            <person name="Vidigal T.H.D.A."/>
            <person name="Brescovit A.D."/>
            <person name="Santos A.J."/>
        </authorList>
    </citation>
    <scope>NUCLEOTIDE SEQUENCE</scope>
    <source>
        <tissue evidence="1">Shoot tissue taken approximately 20 cm above the soil surface</tissue>
    </source>
</reference>